<keyword evidence="2" id="KW-1185">Reference proteome</keyword>
<name>A0A2D0NBZ5_FLAN2</name>
<accession>A0A2D0NBZ5</accession>
<gene>
    <name evidence="1" type="ORF">CRP01_13765</name>
</gene>
<evidence type="ECO:0000313" key="1">
    <source>
        <dbReference type="EMBL" id="PHN06032.1"/>
    </source>
</evidence>
<protein>
    <submittedName>
        <fullName evidence="1">Uncharacterized protein</fullName>
    </submittedName>
</protein>
<organism evidence="1 2">
    <name type="scientific">Flavilitoribacter nigricans (strain ATCC 23147 / DSM 23189 / NBRC 102662 / NCIMB 1420 / SS-2)</name>
    <name type="common">Lewinella nigricans</name>
    <dbReference type="NCBI Taxonomy" id="1122177"/>
    <lineage>
        <taxon>Bacteria</taxon>
        <taxon>Pseudomonadati</taxon>
        <taxon>Bacteroidota</taxon>
        <taxon>Saprospiria</taxon>
        <taxon>Saprospirales</taxon>
        <taxon>Lewinellaceae</taxon>
        <taxon>Flavilitoribacter</taxon>
    </lineage>
</organism>
<reference evidence="1 2" key="1">
    <citation type="submission" date="2017-10" db="EMBL/GenBank/DDBJ databases">
        <title>The draft genome sequence of Lewinella nigricans NBRC 102662.</title>
        <authorList>
            <person name="Wang K."/>
        </authorList>
    </citation>
    <scope>NUCLEOTIDE SEQUENCE [LARGE SCALE GENOMIC DNA]</scope>
    <source>
        <strain evidence="1 2">NBRC 102662</strain>
    </source>
</reference>
<sequence>MKKHSCIYLWNTSGRAEVFLPVRSWPANRTYWMEEKSARGIGHRIEYATLQIEMCVCIDLFLVKKISSKP</sequence>
<dbReference type="EMBL" id="PDUD01000019">
    <property type="protein sequence ID" value="PHN06032.1"/>
    <property type="molecule type" value="Genomic_DNA"/>
</dbReference>
<dbReference type="Proteomes" id="UP000223913">
    <property type="component" value="Unassembled WGS sequence"/>
</dbReference>
<proteinExistence type="predicted"/>
<dbReference type="AlphaFoldDB" id="A0A2D0NBZ5"/>
<comment type="caution">
    <text evidence="1">The sequence shown here is derived from an EMBL/GenBank/DDBJ whole genome shotgun (WGS) entry which is preliminary data.</text>
</comment>
<evidence type="ECO:0000313" key="2">
    <source>
        <dbReference type="Proteomes" id="UP000223913"/>
    </source>
</evidence>